<gene>
    <name evidence="2" type="ORF">B0T18DRAFT_487464</name>
</gene>
<feature type="region of interest" description="Disordered" evidence="1">
    <location>
        <begin position="274"/>
        <end position="305"/>
    </location>
</feature>
<dbReference type="Proteomes" id="UP001172155">
    <property type="component" value="Unassembled WGS sequence"/>
</dbReference>
<protein>
    <submittedName>
        <fullName evidence="2">Uncharacterized protein</fullName>
    </submittedName>
</protein>
<evidence type="ECO:0000256" key="1">
    <source>
        <dbReference type="SAM" id="MobiDB-lite"/>
    </source>
</evidence>
<accession>A0AA40F1N2</accession>
<evidence type="ECO:0000313" key="2">
    <source>
        <dbReference type="EMBL" id="KAK0749592.1"/>
    </source>
</evidence>
<sequence>MITTASNRADEMSPRGKHTFGGAMCARSFVALRDAELDRYLEQYRLDDGVAIDIEVEDPERWKTPRTCPRVLSSASGTSDKRYADCAYNTIVRHFRLDSPSYSAAASALLAKYRVTTRPVQFHQDPAQAWKTLVNSTLLRPYETEEYVCAVGFGQAYRPEMDQLFRALGLAELAFEAARKGSTSRPGPHSTHFLSVAAGRTKLDEANEAWQLFDRRMGLFAEFRHGDVNFDMRKDDIKRQECLVQWILDEMPLVEAELRKSGVSEVGPDAVGDAINAGHDPGGTAAVSYQRARKRGREETPTNDAMPAKRLKTVDRQTIWTLARQDPQMFPHLDHNPDHSGGGIPAQATPHPVAALG</sequence>
<dbReference type="EMBL" id="JAUKUD010000003">
    <property type="protein sequence ID" value="KAK0749592.1"/>
    <property type="molecule type" value="Genomic_DNA"/>
</dbReference>
<name>A0AA40F1N2_9PEZI</name>
<organism evidence="2 3">
    <name type="scientific">Schizothecium vesticola</name>
    <dbReference type="NCBI Taxonomy" id="314040"/>
    <lineage>
        <taxon>Eukaryota</taxon>
        <taxon>Fungi</taxon>
        <taxon>Dikarya</taxon>
        <taxon>Ascomycota</taxon>
        <taxon>Pezizomycotina</taxon>
        <taxon>Sordariomycetes</taxon>
        <taxon>Sordariomycetidae</taxon>
        <taxon>Sordariales</taxon>
        <taxon>Schizotheciaceae</taxon>
        <taxon>Schizothecium</taxon>
    </lineage>
</organism>
<evidence type="ECO:0000313" key="3">
    <source>
        <dbReference type="Proteomes" id="UP001172155"/>
    </source>
</evidence>
<reference evidence="2" key="1">
    <citation type="submission" date="2023-06" db="EMBL/GenBank/DDBJ databases">
        <title>Genome-scale phylogeny and comparative genomics of the fungal order Sordariales.</title>
        <authorList>
            <consortium name="Lawrence Berkeley National Laboratory"/>
            <person name="Hensen N."/>
            <person name="Bonometti L."/>
            <person name="Westerberg I."/>
            <person name="Brannstrom I.O."/>
            <person name="Guillou S."/>
            <person name="Cros-Aarteil S."/>
            <person name="Calhoun S."/>
            <person name="Haridas S."/>
            <person name="Kuo A."/>
            <person name="Mondo S."/>
            <person name="Pangilinan J."/>
            <person name="Riley R."/>
            <person name="LaButti K."/>
            <person name="Andreopoulos B."/>
            <person name="Lipzen A."/>
            <person name="Chen C."/>
            <person name="Yanf M."/>
            <person name="Daum C."/>
            <person name="Ng V."/>
            <person name="Clum A."/>
            <person name="Steindorff A."/>
            <person name="Ohm R."/>
            <person name="Martin F."/>
            <person name="Silar P."/>
            <person name="Natvig D."/>
            <person name="Lalanne C."/>
            <person name="Gautier V."/>
            <person name="Ament-velasquez S.L."/>
            <person name="Kruys A."/>
            <person name="Hutchinson M.I."/>
            <person name="Powell A.J."/>
            <person name="Barry K."/>
            <person name="Miller A.N."/>
            <person name="Grigoriev I.V."/>
            <person name="Debuchy R."/>
            <person name="Gladieux P."/>
            <person name="Thoren M.H."/>
            <person name="Johannesson H."/>
        </authorList>
    </citation>
    <scope>NUCLEOTIDE SEQUENCE</scope>
    <source>
        <strain evidence="2">SMH3187-1</strain>
    </source>
</reference>
<feature type="region of interest" description="Disordered" evidence="1">
    <location>
        <begin position="328"/>
        <end position="357"/>
    </location>
</feature>
<dbReference type="AlphaFoldDB" id="A0AA40F1N2"/>
<proteinExistence type="predicted"/>
<keyword evidence="3" id="KW-1185">Reference proteome</keyword>
<comment type="caution">
    <text evidence="2">The sequence shown here is derived from an EMBL/GenBank/DDBJ whole genome shotgun (WGS) entry which is preliminary data.</text>
</comment>